<sequence>MRLDYCALDDTGDIFCRRTGGVGDAPTNRYNGYWKSIQRYPPALEWVYLGHEQVVGSEGRTDIVLGRIKGSGRADRMWAHKGEPSGSGGAFTSLDLTLFENQGSGGTKLKGDGVFYCDMFGCGYDDYLWVRSNGEIRLFKNLQSPLDWGVHRLIIDINRDRKSIHFVILASNHHLIIQGDWDGDGLGDILSVERRTGQVEMWRNTYKEGDKSPTFASPVFVPPLAPACTLGWGLGLHDRAVRFGDLDGDGRVDYICMKPDGESSAILYTASGYKDLGQIKFAPKGNFDRANSGGLMYVQGFSVTGDGRVDLIWVNKFNGEVRVWKNGGLIPAAGSSMTWISQGTRFNGHGRGENIYFPKVGANGRADYHDVYPATAIANTWFNECPGGLDGYEGPYPDPNLPPIVIGPPLPDPDDSENEQLFEEALAMSNYDISQFETYNLSDLATRLIGFDRCDRFQKREIFSGWQQSWKIMNQIKTEADNGINFNEGAAIEFLGAPAEIRDLQAKFTAAFKQFSTIQPGWGGWFAWKLAVRCDGFLKDCPRLIDTGTIAYTVNNDPKYHIPSFNICDRYFDFDTLDYKVNTYDHPNTLPASTWANLNTYYLNQARVWVHELFHVDWASLNGNPHITDLKIGWLTNPPHTKWVYAYGSESTKALARFGRGWTQCNSDNYAMYTLARYVQKALGNIYPHLPLSSEVPDDVSPLYLGGYDIYQNGTGVLVNADDDSFSEWDVNDSECAALGDVPAATEASAFVAATGFPVQSDYPADYLSSWSLWAAEATAQR</sequence>
<accession>A0AAN4T6H1</accession>
<dbReference type="GO" id="GO:0008237">
    <property type="term" value="F:metallopeptidase activity"/>
    <property type="evidence" value="ECO:0007669"/>
    <property type="project" value="InterPro"/>
</dbReference>
<dbReference type="Pfam" id="PF13517">
    <property type="entry name" value="FG-GAP_3"/>
    <property type="match status" value="1"/>
</dbReference>
<dbReference type="InterPro" id="IPR013517">
    <property type="entry name" value="FG-GAP"/>
</dbReference>
<dbReference type="AlphaFoldDB" id="A0AAN4T6H1"/>
<dbReference type="Proteomes" id="UP000051487">
    <property type="component" value="Unassembled WGS sequence"/>
</dbReference>
<comment type="caution">
    <text evidence="2">The sequence shown here is derived from an EMBL/GenBank/DDBJ whole genome shotgun (WGS) entry which is preliminary data.</text>
</comment>
<dbReference type="SUPFAM" id="SSF69318">
    <property type="entry name" value="Integrin alpha N-terminal domain"/>
    <property type="match status" value="2"/>
</dbReference>
<dbReference type="InterPro" id="IPR028994">
    <property type="entry name" value="Integrin_alpha_N"/>
</dbReference>
<organism evidence="2 3">
    <name type="scientific">Aspergillus lentulus</name>
    <dbReference type="NCBI Taxonomy" id="293939"/>
    <lineage>
        <taxon>Eukaryota</taxon>
        <taxon>Fungi</taxon>
        <taxon>Dikarya</taxon>
        <taxon>Ascomycota</taxon>
        <taxon>Pezizomycotina</taxon>
        <taxon>Eurotiomycetes</taxon>
        <taxon>Eurotiomycetidae</taxon>
        <taxon>Eurotiales</taxon>
        <taxon>Aspergillaceae</taxon>
        <taxon>Aspergillus</taxon>
        <taxon>Aspergillus subgen. Fumigati</taxon>
    </lineage>
</organism>
<dbReference type="SUPFAM" id="SSF55486">
    <property type="entry name" value="Metalloproteases ('zincins'), catalytic domain"/>
    <property type="match status" value="1"/>
</dbReference>
<evidence type="ECO:0000313" key="3">
    <source>
        <dbReference type="Proteomes" id="UP000051487"/>
    </source>
</evidence>
<name>A0AAN4T6H1_ASPLE</name>
<dbReference type="InterPro" id="IPR024079">
    <property type="entry name" value="MetalloPept_cat_dom_sf"/>
</dbReference>
<keyword evidence="1" id="KW-0732">Signal</keyword>
<evidence type="ECO:0000313" key="2">
    <source>
        <dbReference type="EMBL" id="GAQ02684.1"/>
    </source>
</evidence>
<dbReference type="Gene3D" id="3.40.390.10">
    <property type="entry name" value="Collagenase (Catalytic Domain)"/>
    <property type="match status" value="1"/>
</dbReference>
<reference evidence="2 3" key="1">
    <citation type="submission" date="2015-11" db="EMBL/GenBank/DDBJ databases">
        <title>Aspergillus lentulus strain IFM 54703T.</title>
        <authorList>
            <person name="Kusuya Y."/>
            <person name="Sakai K."/>
            <person name="Kamei K."/>
            <person name="Takahashi H."/>
            <person name="Yaguchi T."/>
        </authorList>
    </citation>
    <scope>NUCLEOTIDE SEQUENCE [LARGE SCALE GENOMIC DNA]</scope>
    <source>
        <strain evidence="2 3">IFM 54703</strain>
    </source>
</reference>
<evidence type="ECO:0000256" key="1">
    <source>
        <dbReference type="ARBA" id="ARBA00022729"/>
    </source>
</evidence>
<proteinExistence type="predicted"/>
<gene>
    <name evidence="2" type="ORF">ALT_0005</name>
</gene>
<dbReference type="EMBL" id="BCLY01000001">
    <property type="protein sequence ID" value="GAQ02684.1"/>
    <property type="molecule type" value="Genomic_DNA"/>
</dbReference>
<protein>
    <submittedName>
        <fullName evidence="2">Uncharacterized protein</fullName>
    </submittedName>
</protein>